<keyword evidence="4" id="KW-0862">Zinc</keyword>
<evidence type="ECO:0000256" key="3">
    <source>
        <dbReference type="ARBA" id="ARBA00022801"/>
    </source>
</evidence>
<dbReference type="RefSeq" id="WP_186837242.1">
    <property type="nucleotide sequence ID" value="NZ_JACOPD010000008.1"/>
</dbReference>
<reference evidence="7 8" key="1">
    <citation type="submission" date="2020-08" db="EMBL/GenBank/DDBJ databases">
        <title>Genome public.</title>
        <authorList>
            <person name="Liu C."/>
            <person name="Sun Q."/>
        </authorList>
    </citation>
    <scope>NUCLEOTIDE SEQUENCE [LARGE SCALE GENOMIC DNA]</scope>
    <source>
        <strain evidence="7 8">NSJ-43</strain>
    </source>
</reference>
<dbReference type="InterPro" id="IPR006674">
    <property type="entry name" value="HD_domain"/>
</dbReference>
<dbReference type="Gene3D" id="1.10.3210.10">
    <property type="entry name" value="Hypothetical protein af1432"/>
    <property type="match status" value="1"/>
</dbReference>
<feature type="domain" description="Metallo-beta-lactamase" evidence="6">
    <location>
        <begin position="216"/>
        <end position="432"/>
    </location>
</feature>
<keyword evidence="2" id="KW-0479">Metal-binding</keyword>
<dbReference type="InterPro" id="IPR003607">
    <property type="entry name" value="HD/PDEase_dom"/>
</dbReference>
<dbReference type="PANTHER" id="PTHR46233">
    <property type="entry name" value="HYDROXYACYLGLUTATHIONE HYDROLASE GLOC"/>
    <property type="match status" value="1"/>
</dbReference>
<evidence type="ECO:0000256" key="1">
    <source>
        <dbReference type="ARBA" id="ARBA00001947"/>
    </source>
</evidence>
<dbReference type="InterPro" id="IPR051453">
    <property type="entry name" value="MBL_Glyoxalase_II"/>
</dbReference>
<dbReference type="SUPFAM" id="SSF109604">
    <property type="entry name" value="HD-domain/PDEase-like"/>
    <property type="match status" value="1"/>
</dbReference>
<evidence type="ECO:0000256" key="2">
    <source>
        <dbReference type="ARBA" id="ARBA00022723"/>
    </source>
</evidence>
<evidence type="ECO:0000313" key="8">
    <source>
        <dbReference type="Proteomes" id="UP000628463"/>
    </source>
</evidence>
<dbReference type="SMART" id="SM00471">
    <property type="entry name" value="HDc"/>
    <property type="match status" value="1"/>
</dbReference>
<dbReference type="PANTHER" id="PTHR46233:SF3">
    <property type="entry name" value="HYDROXYACYLGLUTATHIONE HYDROLASE GLOC"/>
    <property type="match status" value="1"/>
</dbReference>
<keyword evidence="3" id="KW-0378">Hydrolase</keyword>
<dbReference type="Gene3D" id="3.60.15.10">
    <property type="entry name" value="Ribonuclease Z/Hydroxyacylglutathione hydrolase-like"/>
    <property type="match status" value="2"/>
</dbReference>
<feature type="domain" description="HD/PDEase" evidence="5">
    <location>
        <begin position="29"/>
        <end position="144"/>
    </location>
</feature>
<keyword evidence="8" id="KW-1185">Reference proteome</keyword>
<dbReference type="SMART" id="SM00849">
    <property type="entry name" value="Lactamase_B"/>
    <property type="match status" value="1"/>
</dbReference>
<evidence type="ECO:0000259" key="5">
    <source>
        <dbReference type="SMART" id="SM00471"/>
    </source>
</evidence>
<name>A0ABR7G296_9FIRM</name>
<dbReference type="InterPro" id="IPR001279">
    <property type="entry name" value="Metallo-B-lactamas"/>
</dbReference>
<gene>
    <name evidence="7" type="ORF">H8S01_11435</name>
</gene>
<evidence type="ECO:0000313" key="7">
    <source>
        <dbReference type="EMBL" id="MBC5681563.1"/>
    </source>
</evidence>
<dbReference type="InterPro" id="IPR036866">
    <property type="entry name" value="RibonucZ/Hydroxyglut_hydro"/>
</dbReference>
<evidence type="ECO:0000259" key="6">
    <source>
        <dbReference type="SMART" id="SM00849"/>
    </source>
</evidence>
<dbReference type="Pfam" id="PF00753">
    <property type="entry name" value="Lactamase_B"/>
    <property type="match status" value="1"/>
</dbReference>
<dbReference type="Proteomes" id="UP000628463">
    <property type="component" value="Unassembled WGS sequence"/>
</dbReference>
<protein>
    <submittedName>
        <fullName evidence="7">HD domain-containing protein</fullName>
    </submittedName>
</protein>
<comment type="cofactor">
    <cofactor evidence="1">
        <name>Zn(2+)</name>
        <dbReference type="ChEBI" id="CHEBI:29105"/>
    </cofactor>
</comment>
<dbReference type="Pfam" id="PF13023">
    <property type="entry name" value="HD_3"/>
    <property type="match status" value="1"/>
</dbReference>
<proteinExistence type="predicted"/>
<comment type="caution">
    <text evidence="7">The sequence shown here is derived from an EMBL/GenBank/DDBJ whole genome shotgun (WGS) entry which is preliminary data.</text>
</comment>
<accession>A0ABR7G296</accession>
<dbReference type="CDD" id="cd06262">
    <property type="entry name" value="metallo-hydrolase-like_MBL-fold"/>
    <property type="match status" value="1"/>
</dbReference>
<dbReference type="EMBL" id="JACOPD010000008">
    <property type="protein sequence ID" value="MBC5681563.1"/>
    <property type="molecule type" value="Genomic_DNA"/>
</dbReference>
<evidence type="ECO:0000256" key="4">
    <source>
        <dbReference type="ARBA" id="ARBA00022833"/>
    </source>
</evidence>
<dbReference type="SUPFAM" id="SSF56281">
    <property type="entry name" value="Metallo-hydrolase/oxidoreductase"/>
    <property type="match status" value="1"/>
</dbReference>
<organism evidence="7 8">
    <name type="scientific">Lachnospira hominis</name>
    <name type="common">ex Liu et al. 2021</name>
    <dbReference type="NCBI Taxonomy" id="2763051"/>
    <lineage>
        <taxon>Bacteria</taxon>
        <taxon>Bacillati</taxon>
        <taxon>Bacillota</taxon>
        <taxon>Clostridia</taxon>
        <taxon>Lachnospirales</taxon>
        <taxon>Lachnospiraceae</taxon>
        <taxon>Lachnospira</taxon>
    </lineage>
</organism>
<sequence>MNLEKYFEIMHLTEKLKNNTRHSWLSSGRRESVAEHCYRLTLMAYFMKDEFKDADIDKVIRMCMFHDIGEAFTGDIPTFEKKEKDSLKEEKIVENWIDELPKPYKKELHELFKEMEEQVTTEAKLYKALDRMEAVIQHNEADIRTWLPLEYELQLSYGEKEAAFSKVTEKLKEHANNDTIEKIEKAKFAGYVKEDISDAVLSDNIGIIRLVLGACFTNCYIVYNIRTNNCLIIDPADDAEKIIDNISKNGLKPQYILVTHGHTDHILALGALKEKYNIPVVISRIDAPRLLDEELINERPYVEVPYKAVYPSVLLGEGDEIWLDDIRFETMILPGHTPGSAAFKIDFKNSTGHRTDENKDTAAKYMDAENTIYQVGDSNEPDNIKGIIFTGDTMLAGGHGKTSLPGGNEEDMIKSLQRLKDIDGNYLIYPGHKEITTLKKERQ</sequence>